<protein>
    <submittedName>
        <fullName evidence="1">Uncharacterized protein</fullName>
    </submittedName>
</protein>
<accession>A0A2J6T9N6</accession>
<sequence length="181" mass="20813">MVGSRRREHNGPTLWLLNGYMPHINGTYKAALRRLRNGPLEQFGDLERKFFKLGHYELCTTTHHGHPSNKNTTLLWSNHRITKVGFRRRGFGPMLPLYKDTHSTITKFVQGIPPQMLRRLNQRKWKTWGGSPSRSWTTSYTQHLFMPISQSGHYTSHVEVIGGPLACHGTTLLSSRLPHGF</sequence>
<evidence type="ECO:0000313" key="2">
    <source>
        <dbReference type="Proteomes" id="UP000235371"/>
    </source>
</evidence>
<dbReference type="InParanoid" id="A0A2J6T9N6"/>
<dbReference type="RefSeq" id="XP_024736606.1">
    <property type="nucleotide sequence ID" value="XM_024872586.1"/>
</dbReference>
<evidence type="ECO:0000313" key="1">
    <source>
        <dbReference type="EMBL" id="PMD59702.1"/>
    </source>
</evidence>
<gene>
    <name evidence="1" type="ORF">K444DRAFT_408155</name>
</gene>
<name>A0A2J6T9N6_9HELO</name>
<dbReference type="GeneID" id="36580666"/>
<dbReference type="EMBL" id="KZ613813">
    <property type="protein sequence ID" value="PMD59702.1"/>
    <property type="molecule type" value="Genomic_DNA"/>
</dbReference>
<dbReference type="Proteomes" id="UP000235371">
    <property type="component" value="Unassembled WGS sequence"/>
</dbReference>
<proteinExistence type="predicted"/>
<organism evidence="1 2">
    <name type="scientific">Hyaloscypha bicolor E</name>
    <dbReference type="NCBI Taxonomy" id="1095630"/>
    <lineage>
        <taxon>Eukaryota</taxon>
        <taxon>Fungi</taxon>
        <taxon>Dikarya</taxon>
        <taxon>Ascomycota</taxon>
        <taxon>Pezizomycotina</taxon>
        <taxon>Leotiomycetes</taxon>
        <taxon>Helotiales</taxon>
        <taxon>Hyaloscyphaceae</taxon>
        <taxon>Hyaloscypha</taxon>
        <taxon>Hyaloscypha bicolor</taxon>
    </lineage>
</organism>
<reference evidence="1 2" key="1">
    <citation type="submission" date="2016-04" db="EMBL/GenBank/DDBJ databases">
        <title>A degradative enzymes factory behind the ericoid mycorrhizal symbiosis.</title>
        <authorList>
            <consortium name="DOE Joint Genome Institute"/>
            <person name="Martino E."/>
            <person name="Morin E."/>
            <person name="Grelet G."/>
            <person name="Kuo A."/>
            <person name="Kohler A."/>
            <person name="Daghino S."/>
            <person name="Barry K."/>
            <person name="Choi C."/>
            <person name="Cichocki N."/>
            <person name="Clum A."/>
            <person name="Copeland A."/>
            <person name="Hainaut M."/>
            <person name="Haridas S."/>
            <person name="Labutti K."/>
            <person name="Lindquist E."/>
            <person name="Lipzen A."/>
            <person name="Khouja H.-R."/>
            <person name="Murat C."/>
            <person name="Ohm R."/>
            <person name="Olson A."/>
            <person name="Spatafora J."/>
            <person name="Veneault-Fourrey C."/>
            <person name="Henrissat B."/>
            <person name="Grigoriev I."/>
            <person name="Martin F."/>
            <person name="Perotto S."/>
        </authorList>
    </citation>
    <scope>NUCLEOTIDE SEQUENCE [LARGE SCALE GENOMIC DNA]</scope>
    <source>
        <strain evidence="1 2">E</strain>
    </source>
</reference>
<keyword evidence="2" id="KW-1185">Reference proteome</keyword>
<dbReference type="AlphaFoldDB" id="A0A2J6T9N6"/>